<dbReference type="GO" id="GO:0006633">
    <property type="term" value="P:fatty acid biosynthetic process"/>
    <property type="evidence" value="ECO:0007669"/>
    <property type="project" value="UniProtKB-KW"/>
</dbReference>
<dbReference type="FunFam" id="3.30.470.20:FF:000028">
    <property type="entry name" value="Methylcrotonoyl-CoA carboxylase subunit alpha, mitochondrial"/>
    <property type="match status" value="1"/>
</dbReference>
<dbReference type="GO" id="GO:0005524">
    <property type="term" value="F:ATP binding"/>
    <property type="evidence" value="ECO:0007669"/>
    <property type="project" value="UniProtKB-UniRule"/>
</dbReference>
<dbReference type="Gene3D" id="3.30.470.20">
    <property type="entry name" value="ATP-grasp fold, B domain"/>
    <property type="match status" value="1"/>
</dbReference>
<dbReference type="Pfam" id="PF02786">
    <property type="entry name" value="CPSase_L_D2"/>
    <property type="match status" value="1"/>
</dbReference>
<dbReference type="InterPro" id="IPR011764">
    <property type="entry name" value="Biotin_carboxylation_dom"/>
</dbReference>
<dbReference type="PROSITE" id="PS00866">
    <property type="entry name" value="CPSASE_1"/>
    <property type="match status" value="1"/>
</dbReference>
<dbReference type="SUPFAM" id="SSF52440">
    <property type="entry name" value="PreATP-grasp domain"/>
    <property type="match status" value="1"/>
</dbReference>
<protein>
    <recommendedName>
        <fullName evidence="4 13">Biotin carboxylase</fullName>
        <ecNumber evidence="4 13">6.3.4.14</ecNumber>
    </recommendedName>
    <alternativeName>
        <fullName evidence="13">Acetyl-coenzyme A carboxylase biotin carboxylase subunit A</fullName>
    </alternativeName>
</protein>
<dbReference type="GO" id="GO:0004075">
    <property type="term" value="F:biotin carboxylase activity"/>
    <property type="evidence" value="ECO:0007669"/>
    <property type="project" value="UniProtKB-EC"/>
</dbReference>
<keyword evidence="13" id="KW-0275">Fatty acid biosynthesis</keyword>
<dbReference type="Pfam" id="PF02785">
    <property type="entry name" value="Biotin_carb_C"/>
    <property type="match status" value="1"/>
</dbReference>
<dbReference type="EMBL" id="FUWX01000005">
    <property type="protein sequence ID" value="SJZ48573.1"/>
    <property type="molecule type" value="Genomic_DNA"/>
</dbReference>
<evidence type="ECO:0000256" key="10">
    <source>
        <dbReference type="ARBA" id="ARBA00023267"/>
    </source>
</evidence>
<dbReference type="AlphaFoldDB" id="A0A1T4L1Q7"/>
<dbReference type="InterPro" id="IPR051602">
    <property type="entry name" value="ACC_Biotin_Carboxylase"/>
</dbReference>
<evidence type="ECO:0000256" key="2">
    <source>
        <dbReference type="ARBA" id="ARBA00004956"/>
    </source>
</evidence>
<name>A0A1T4L1Q7_9FUSO</name>
<keyword evidence="17" id="KW-1185">Reference proteome</keyword>
<keyword evidence="13" id="KW-0276">Fatty acid metabolism</keyword>
<dbReference type="FunFam" id="3.40.50.20:FF:000010">
    <property type="entry name" value="Propionyl-CoA carboxylase subunit alpha"/>
    <property type="match status" value="1"/>
</dbReference>
<comment type="catalytic activity">
    <reaction evidence="11 13">
        <text>N(6)-biotinyl-L-lysyl-[protein] + hydrogencarbonate + ATP = N(6)-carboxybiotinyl-L-lysyl-[protein] + ADP + phosphate + H(+)</text>
        <dbReference type="Rhea" id="RHEA:13501"/>
        <dbReference type="Rhea" id="RHEA-COMP:10505"/>
        <dbReference type="Rhea" id="RHEA-COMP:10506"/>
        <dbReference type="ChEBI" id="CHEBI:15378"/>
        <dbReference type="ChEBI" id="CHEBI:17544"/>
        <dbReference type="ChEBI" id="CHEBI:30616"/>
        <dbReference type="ChEBI" id="CHEBI:43474"/>
        <dbReference type="ChEBI" id="CHEBI:83144"/>
        <dbReference type="ChEBI" id="CHEBI:83145"/>
        <dbReference type="ChEBI" id="CHEBI:456216"/>
        <dbReference type="EC" id="6.3.4.14"/>
    </reaction>
</comment>
<gene>
    <name evidence="16" type="ORF">SAMN02745174_00718</name>
</gene>
<dbReference type="NCBIfam" id="NF006367">
    <property type="entry name" value="PRK08591.1"/>
    <property type="match status" value="1"/>
</dbReference>
<evidence type="ECO:0000313" key="16">
    <source>
        <dbReference type="EMBL" id="SJZ48573.1"/>
    </source>
</evidence>
<reference evidence="16 17" key="1">
    <citation type="submission" date="2017-02" db="EMBL/GenBank/DDBJ databases">
        <authorList>
            <person name="Peterson S.W."/>
        </authorList>
    </citation>
    <scope>NUCLEOTIDE SEQUENCE [LARGE SCALE GENOMIC DNA]</scope>
    <source>
        <strain evidence="16 17">ATCC 700028</strain>
    </source>
</reference>
<dbReference type="OrthoDB" id="9807469at2"/>
<feature type="domain" description="ATP-grasp" evidence="14">
    <location>
        <begin position="120"/>
        <end position="317"/>
    </location>
</feature>
<dbReference type="STRING" id="180163.SAMN02745174_00718"/>
<evidence type="ECO:0000256" key="4">
    <source>
        <dbReference type="ARBA" id="ARBA00013263"/>
    </source>
</evidence>
<dbReference type="PROSITE" id="PS50975">
    <property type="entry name" value="ATP_GRASP"/>
    <property type="match status" value="1"/>
</dbReference>
<keyword evidence="5 13" id="KW-0436">Ligase</keyword>
<dbReference type="SUPFAM" id="SSF51246">
    <property type="entry name" value="Rudiment single hybrid motif"/>
    <property type="match status" value="1"/>
</dbReference>
<comment type="pathway">
    <text evidence="2 13">Lipid metabolism; malonyl-CoA biosynthesis; malonyl-CoA from acetyl-CoA: step 1/1.</text>
</comment>
<evidence type="ECO:0000256" key="5">
    <source>
        <dbReference type="ARBA" id="ARBA00022598"/>
    </source>
</evidence>
<comment type="function">
    <text evidence="1 13">This protein is a component of the acetyl coenzyme A carboxylase complex; first, biotin carboxylase catalyzes the carboxylation of the carrier protein and then the transcarboxylase transfers the carboxyl group to form malonyl-CoA.</text>
</comment>
<evidence type="ECO:0000313" key="17">
    <source>
        <dbReference type="Proteomes" id="UP000191153"/>
    </source>
</evidence>
<dbReference type="InterPro" id="IPR005481">
    <property type="entry name" value="BC-like_N"/>
</dbReference>
<dbReference type="UniPathway" id="UPA00655">
    <property type="reaction ID" value="UER00711"/>
</dbReference>
<evidence type="ECO:0000256" key="7">
    <source>
        <dbReference type="ARBA" id="ARBA00022741"/>
    </source>
</evidence>
<evidence type="ECO:0000256" key="12">
    <source>
        <dbReference type="PROSITE-ProRule" id="PRU00409"/>
    </source>
</evidence>
<evidence type="ECO:0000256" key="1">
    <source>
        <dbReference type="ARBA" id="ARBA00003761"/>
    </source>
</evidence>
<evidence type="ECO:0000256" key="3">
    <source>
        <dbReference type="ARBA" id="ARBA00011750"/>
    </source>
</evidence>
<evidence type="ECO:0000256" key="6">
    <source>
        <dbReference type="ARBA" id="ARBA00022723"/>
    </source>
</evidence>
<dbReference type="InterPro" id="IPR011054">
    <property type="entry name" value="Rudment_hybrid_motif"/>
</dbReference>
<dbReference type="PANTHER" id="PTHR48095">
    <property type="entry name" value="PYRUVATE CARBOXYLASE SUBUNIT A"/>
    <property type="match status" value="1"/>
</dbReference>
<dbReference type="InterPro" id="IPR005479">
    <property type="entry name" value="CPAse_ATP-bd"/>
</dbReference>
<keyword evidence="8 12" id="KW-0067">ATP-binding</keyword>
<keyword evidence="9" id="KW-0460">Magnesium</keyword>
<dbReference type="NCBIfam" id="TIGR00514">
    <property type="entry name" value="accC"/>
    <property type="match status" value="1"/>
</dbReference>
<evidence type="ECO:0000256" key="11">
    <source>
        <dbReference type="ARBA" id="ARBA00048600"/>
    </source>
</evidence>
<dbReference type="PROSITE" id="PS00867">
    <property type="entry name" value="CPSASE_2"/>
    <property type="match status" value="1"/>
</dbReference>
<dbReference type="Proteomes" id="UP000191153">
    <property type="component" value="Unassembled WGS sequence"/>
</dbReference>
<keyword evidence="13" id="KW-0444">Lipid biosynthesis</keyword>
<evidence type="ECO:0000256" key="9">
    <source>
        <dbReference type="ARBA" id="ARBA00022842"/>
    </source>
</evidence>
<dbReference type="PROSITE" id="PS50979">
    <property type="entry name" value="BC"/>
    <property type="match status" value="1"/>
</dbReference>
<dbReference type="GO" id="GO:0046872">
    <property type="term" value="F:metal ion binding"/>
    <property type="evidence" value="ECO:0007669"/>
    <property type="project" value="UniProtKB-KW"/>
</dbReference>
<organism evidence="16 17">
    <name type="scientific">Cetobacterium ceti</name>
    <dbReference type="NCBI Taxonomy" id="180163"/>
    <lineage>
        <taxon>Bacteria</taxon>
        <taxon>Fusobacteriati</taxon>
        <taxon>Fusobacteriota</taxon>
        <taxon>Fusobacteriia</taxon>
        <taxon>Fusobacteriales</taxon>
        <taxon>Fusobacteriaceae</taxon>
        <taxon>Cetobacterium</taxon>
    </lineage>
</organism>
<sequence>MFKKILIANRGEIAVRIIRAARELGIPTVAVYSEADKDSLHVKLADEAICIGGPLSTESYLKIPNILAAAEVTGANAIHPGYGFLSENARFARICESHNITFIGPRPEAIEQMGDKATARETAIKNNVPLTNGTGIVMSIEKAKKDVEERIGYPVMIKATAGGGGKGMRIARDPHELETNIVAAQTEADAAFGNPDVYIEKFVENPKHVEVQILGDKYGNVIHLGERNCSIQRRHQKLIEEAPSFGLPENVRKAMGEAAVKLAKAINYDSAGTLEFLVDKDNNFYFMEMNTRVQVEHTVTEMVTGVDIIKLQIKIAEGEKLNISQEDIVLFGHAIECRINAEDTENNFLPSPGTIEKYIVSGGPGVRVDSHSYQGYEISPYYDSMIGKLIVHGVDREEAISRMKRALKDFVIEGIDTTIPFHLEVLDNKVYRSGDVTTKFIEENFSNK</sequence>
<dbReference type="SUPFAM" id="SSF56059">
    <property type="entry name" value="Glutathione synthetase ATP-binding domain-like"/>
    <property type="match status" value="1"/>
</dbReference>
<dbReference type="PANTHER" id="PTHR48095:SF2">
    <property type="entry name" value="BIOTIN CARBOXYLASE, CHLOROPLASTIC"/>
    <property type="match status" value="1"/>
</dbReference>
<accession>A0A1T4L1Q7</accession>
<dbReference type="Pfam" id="PF00289">
    <property type="entry name" value="Biotin_carb_N"/>
    <property type="match status" value="1"/>
</dbReference>
<evidence type="ECO:0000259" key="15">
    <source>
        <dbReference type="PROSITE" id="PS50979"/>
    </source>
</evidence>
<keyword evidence="7 12" id="KW-0547">Nucleotide-binding</keyword>
<feature type="domain" description="Biotin carboxylation" evidence="15">
    <location>
        <begin position="1"/>
        <end position="446"/>
    </location>
</feature>
<evidence type="ECO:0000256" key="8">
    <source>
        <dbReference type="ARBA" id="ARBA00022840"/>
    </source>
</evidence>
<dbReference type="EC" id="6.3.4.14" evidence="4 13"/>
<dbReference type="InterPro" id="IPR011761">
    <property type="entry name" value="ATP-grasp"/>
</dbReference>
<evidence type="ECO:0000259" key="14">
    <source>
        <dbReference type="PROSITE" id="PS50975"/>
    </source>
</evidence>
<dbReference type="RefSeq" id="WP_078693249.1">
    <property type="nucleotide sequence ID" value="NZ_FUWX01000005.1"/>
</dbReference>
<dbReference type="FunFam" id="3.30.1490.20:FF:000018">
    <property type="entry name" value="Biotin carboxylase"/>
    <property type="match status" value="1"/>
</dbReference>
<evidence type="ECO:0000256" key="13">
    <source>
        <dbReference type="RuleBase" id="RU365063"/>
    </source>
</evidence>
<keyword evidence="10 13" id="KW-0092">Biotin</keyword>
<keyword evidence="6" id="KW-0479">Metal-binding</keyword>
<dbReference type="InterPro" id="IPR005482">
    <property type="entry name" value="Biotin_COase_C"/>
</dbReference>
<comment type="subunit">
    <text evidence="3 13">Acetyl-CoA carboxylase is a heterohexamer of biotin carboxyl carrier protein, biotin carboxylase and the two subunits of carboxyl transferase in a 2:2 complex.</text>
</comment>
<dbReference type="GO" id="GO:2001295">
    <property type="term" value="P:malonyl-CoA biosynthetic process"/>
    <property type="evidence" value="ECO:0007669"/>
    <property type="project" value="UniProtKB-UniPathway"/>
</dbReference>
<dbReference type="SMART" id="SM00878">
    <property type="entry name" value="Biotin_carb_C"/>
    <property type="match status" value="1"/>
</dbReference>
<proteinExistence type="predicted"/>
<dbReference type="InterPro" id="IPR016185">
    <property type="entry name" value="PreATP-grasp_dom_sf"/>
</dbReference>
<dbReference type="InterPro" id="IPR004549">
    <property type="entry name" value="Acetyl_CoA_COase_biotin_COase"/>
</dbReference>
<keyword evidence="13" id="KW-0443">Lipid metabolism</keyword>